<dbReference type="PANTHER" id="PTHR43877">
    <property type="entry name" value="AMINOALKYLPHOSPHONATE N-ACETYLTRANSFERASE-RELATED-RELATED"/>
    <property type="match status" value="1"/>
</dbReference>
<accession>A0ABT1PBY2</accession>
<dbReference type="InterPro" id="IPR000182">
    <property type="entry name" value="GNAT_dom"/>
</dbReference>
<sequence>MDIIIRPARPEELDTVGELTARTYVDEGLLARGADSPYVAVLRDARHRAEHAEVLVAVDAVSDEVLGSVAFAAPGTEYAELALPGEGEFRMLVVAPTARRRGAAEQLVRACLDRARELGLRRVVISSGQKMTAAHRLYGRLGFRRTPERDWEVGPGAVLWTFAVEL</sequence>
<dbReference type="Proteomes" id="UP001206206">
    <property type="component" value="Unassembled WGS sequence"/>
</dbReference>
<evidence type="ECO:0000313" key="5">
    <source>
        <dbReference type="Proteomes" id="UP001206206"/>
    </source>
</evidence>
<evidence type="ECO:0000259" key="3">
    <source>
        <dbReference type="PROSITE" id="PS51186"/>
    </source>
</evidence>
<dbReference type="Pfam" id="PF00583">
    <property type="entry name" value="Acetyltransf_1"/>
    <property type="match status" value="1"/>
</dbReference>
<evidence type="ECO:0000256" key="1">
    <source>
        <dbReference type="ARBA" id="ARBA00022679"/>
    </source>
</evidence>
<dbReference type="SUPFAM" id="SSF55729">
    <property type="entry name" value="Acyl-CoA N-acyltransferases (Nat)"/>
    <property type="match status" value="1"/>
</dbReference>
<gene>
    <name evidence="4" type="ORF">NON19_12675</name>
</gene>
<reference evidence="4 5" key="1">
    <citation type="submission" date="2022-06" db="EMBL/GenBank/DDBJ databases">
        <title>Draft genome sequence of type strain Streptomyces rubrisoli DSM 42083.</title>
        <authorList>
            <person name="Duangmal K."/>
            <person name="Klaysubun C."/>
        </authorList>
    </citation>
    <scope>NUCLEOTIDE SEQUENCE [LARGE SCALE GENOMIC DNA]</scope>
    <source>
        <strain evidence="4 5">DSM 42083</strain>
    </source>
</reference>
<name>A0ABT1PBY2_9ACTN</name>
<keyword evidence="2" id="KW-0012">Acyltransferase</keyword>
<dbReference type="RefSeq" id="WP_255927436.1">
    <property type="nucleotide sequence ID" value="NZ_JANFNH010000010.1"/>
</dbReference>
<feature type="domain" description="N-acetyltransferase" evidence="3">
    <location>
        <begin position="3"/>
        <end position="165"/>
    </location>
</feature>
<organism evidence="4 5">
    <name type="scientific">Streptantibioticus rubrisoli</name>
    <dbReference type="NCBI Taxonomy" id="1387313"/>
    <lineage>
        <taxon>Bacteria</taxon>
        <taxon>Bacillati</taxon>
        <taxon>Actinomycetota</taxon>
        <taxon>Actinomycetes</taxon>
        <taxon>Kitasatosporales</taxon>
        <taxon>Streptomycetaceae</taxon>
        <taxon>Streptantibioticus</taxon>
    </lineage>
</organism>
<dbReference type="InterPro" id="IPR050832">
    <property type="entry name" value="Bact_Acetyltransf"/>
</dbReference>
<keyword evidence="1" id="KW-0808">Transferase</keyword>
<evidence type="ECO:0000313" key="4">
    <source>
        <dbReference type="EMBL" id="MCQ4042861.1"/>
    </source>
</evidence>
<dbReference type="CDD" id="cd04301">
    <property type="entry name" value="NAT_SF"/>
    <property type="match status" value="1"/>
</dbReference>
<comment type="caution">
    <text evidence="4">The sequence shown here is derived from an EMBL/GenBank/DDBJ whole genome shotgun (WGS) entry which is preliminary data.</text>
</comment>
<dbReference type="PANTHER" id="PTHR43877:SF2">
    <property type="entry name" value="AMINOALKYLPHOSPHONATE N-ACETYLTRANSFERASE-RELATED"/>
    <property type="match status" value="1"/>
</dbReference>
<keyword evidence="5" id="KW-1185">Reference proteome</keyword>
<dbReference type="Gene3D" id="3.40.630.30">
    <property type="match status" value="1"/>
</dbReference>
<dbReference type="PROSITE" id="PS51186">
    <property type="entry name" value="GNAT"/>
    <property type="match status" value="1"/>
</dbReference>
<protein>
    <submittedName>
        <fullName evidence="4">GNAT family N-acetyltransferase</fullName>
    </submittedName>
</protein>
<proteinExistence type="predicted"/>
<dbReference type="InterPro" id="IPR016181">
    <property type="entry name" value="Acyl_CoA_acyltransferase"/>
</dbReference>
<evidence type="ECO:0000256" key="2">
    <source>
        <dbReference type="ARBA" id="ARBA00023315"/>
    </source>
</evidence>
<dbReference type="EMBL" id="JANFNH010000010">
    <property type="protein sequence ID" value="MCQ4042861.1"/>
    <property type="molecule type" value="Genomic_DNA"/>
</dbReference>